<dbReference type="SMR" id="A0A3L5TSD3"/>
<keyword evidence="9" id="KW-0067">ATP-binding</keyword>
<dbReference type="InterPro" id="IPR014729">
    <property type="entry name" value="Rossmann-like_a/b/a_fold"/>
</dbReference>
<dbReference type="PANTHER" id="PTHR23293">
    <property type="entry name" value="FAD SYNTHETASE-RELATED FMN ADENYLYLTRANSFERASE"/>
    <property type="match status" value="1"/>
</dbReference>
<keyword evidence="6" id="KW-0548">Nucleotidyltransferase</keyword>
<organism evidence="14 15">
    <name type="scientific">Mytilus galloprovincialis</name>
    <name type="common">Mediterranean mussel</name>
    <dbReference type="NCBI Taxonomy" id="29158"/>
    <lineage>
        <taxon>Eukaryota</taxon>
        <taxon>Metazoa</taxon>
        <taxon>Spiralia</taxon>
        <taxon>Lophotrochozoa</taxon>
        <taxon>Mollusca</taxon>
        <taxon>Bivalvia</taxon>
        <taxon>Autobranchia</taxon>
        <taxon>Pteriomorphia</taxon>
        <taxon>Mytilida</taxon>
        <taxon>Mytiloidea</taxon>
        <taxon>Mytilidae</taxon>
        <taxon>Mytilinae</taxon>
        <taxon>Mytilus</taxon>
    </lineage>
</organism>
<feature type="non-terminal residue" evidence="14">
    <location>
        <position position="1"/>
    </location>
</feature>
<feature type="domain" description="Phosphoadenosine phosphosulphate reductase" evidence="13">
    <location>
        <begin position="52"/>
        <end position="106"/>
    </location>
</feature>
<evidence type="ECO:0000256" key="1">
    <source>
        <dbReference type="ARBA" id="ARBA00004726"/>
    </source>
</evidence>
<dbReference type="InterPro" id="IPR002500">
    <property type="entry name" value="PAPS_reduct_dom"/>
</dbReference>
<evidence type="ECO:0000313" key="15">
    <source>
        <dbReference type="Proteomes" id="UP000266721"/>
    </source>
</evidence>
<dbReference type="AlphaFoldDB" id="A0A3L5TSD3"/>
<keyword evidence="3" id="KW-0285">Flavoprotein</keyword>
<evidence type="ECO:0000256" key="12">
    <source>
        <dbReference type="ARBA" id="ARBA00049494"/>
    </source>
</evidence>
<name>A0A3L5TSD3_MYTGA</name>
<keyword evidence="4" id="KW-0288">FMN</keyword>
<evidence type="ECO:0000256" key="4">
    <source>
        <dbReference type="ARBA" id="ARBA00022643"/>
    </source>
</evidence>
<dbReference type="GO" id="GO:0006747">
    <property type="term" value="P:FAD biosynthetic process"/>
    <property type="evidence" value="ECO:0007669"/>
    <property type="project" value="TreeGrafter"/>
</dbReference>
<dbReference type="EC" id="2.7.7.2" evidence="2"/>
<evidence type="ECO:0000256" key="9">
    <source>
        <dbReference type="ARBA" id="ARBA00022840"/>
    </source>
</evidence>
<comment type="caution">
    <text evidence="14">The sequence shown here is derived from an EMBL/GenBank/DDBJ whole genome shotgun (WGS) entry which is preliminary data.</text>
</comment>
<dbReference type="Gene3D" id="3.40.50.620">
    <property type="entry name" value="HUPs"/>
    <property type="match status" value="1"/>
</dbReference>
<keyword evidence="15" id="KW-1185">Reference proteome</keyword>
<evidence type="ECO:0000256" key="10">
    <source>
        <dbReference type="ARBA" id="ARBA00031145"/>
    </source>
</evidence>
<accession>A0A3L5TSD3</accession>
<evidence type="ECO:0000259" key="13">
    <source>
        <dbReference type="Pfam" id="PF01507"/>
    </source>
</evidence>
<dbReference type="Pfam" id="PF01507">
    <property type="entry name" value="PAPS_reduct"/>
    <property type="match status" value="1"/>
</dbReference>
<dbReference type="SUPFAM" id="SSF52402">
    <property type="entry name" value="Adenine nucleotide alpha hydrolases-like"/>
    <property type="match status" value="1"/>
</dbReference>
<evidence type="ECO:0000256" key="5">
    <source>
        <dbReference type="ARBA" id="ARBA00022679"/>
    </source>
</evidence>
<comment type="pathway">
    <text evidence="1">Cofactor biosynthesis; FAD biosynthesis; FAD from FMN: step 1/1.</text>
</comment>
<keyword evidence="5" id="KW-0808">Transferase</keyword>
<evidence type="ECO:0000256" key="11">
    <source>
        <dbReference type="ARBA" id="ARBA00031871"/>
    </source>
</evidence>
<gene>
    <name evidence="14" type="ORF">AM593_06286</name>
</gene>
<evidence type="ECO:0000256" key="6">
    <source>
        <dbReference type="ARBA" id="ARBA00022695"/>
    </source>
</evidence>
<proteinExistence type="predicted"/>
<evidence type="ECO:0000256" key="8">
    <source>
        <dbReference type="ARBA" id="ARBA00022827"/>
    </source>
</evidence>
<keyword evidence="8" id="KW-0274">FAD</keyword>
<comment type="catalytic activity">
    <reaction evidence="12">
        <text>FMN + ATP + H(+) = FAD + diphosphate</text>
        <dbReference type="Rhea" id="RHEA:17237"/>
        <dbReference type="ChEBI" id="CHEBI:15378"/>
        <dbReference type="ChEBI" id="CHEBI:30616"/>
        <dbReference type="ChEBI" id="CHEBI:33019"/>
        <dbReference type="ChEBI" id="CHEBI:57692"/>
        <dbReference type="ChEBI" id="CHEBI:58210"/>
        <dbReference type="EC" id="2.7.7.2"/>
    </reaction>
</comment>
<reference evidence="14 15" key="1">
    <citation type="journal article" date="2016" name="PLoS ONE">
        <title>A First Insight into the Genome of the Filter-Feeder Mussel Mytilus galloprovincialis.</title>
        <authorList>
            <person name="Murgarella M."/>
            <person name="Puiu D."/>
            <person name="Novoa B."/>
            <person name="Figueras A."/>
            <person name="Posada D."/>
            <person name="Canchaya C."/>
        </authorList>
    </citation>
    <scope>NUCLEOTIDE SEQUENCE [LARGE SCALE GENOMIC DNA]</scope>
    <source>
        <tissue evidence="14">Muscle</tissue>
    </source>
</reference>
<protein>
    <recommendedName>
        <fullName evidence="2">FAD synthase</fullName>
        <ecNumber evidence="2">2.7.7.2</ecNumber>
    </recommendedName>
    <alternativeName>
        <fullName evidence="10">FAD pyrophosphorylase</fullName>
    </alternativeName>
    <alternativeName>
        <fullName evidence="11">FMN adenylyltransferase</fullName>
    </alternativeName>
</protein>
<dbReference type="EMBL" id="KV586560">
    <property type="protein sequence ID" value="OPL32836.1"/>
    <property type="molecule type" value="Genomic_DNA"/>
</dbReference>
<dbReference type="PANTHER" id="PTHR23293:SF9">
    <property type="entry name" value="FAD SYNTHASE"/>
    <property type="match status" value="1"/>
</dbReference>
<evidence type="ECO:0000313" key="14">
    <source>
        <dbReference type="EMBL" id="OPL32836.1"/>
    </source>
</evidence>
<sequence>LYIKSKSVFPEVEKFIQISRDNYSLEMLNYHGRIKDSLTELKKGHPGHLESFSMTDADWPQFMRVNPLLNWSYKHIWQFLRSLNIPYCSLYDRGYTSLGSMNNTHPNPHLQYIDDRGILSYHPAHTLVNENSERHGRNT</sequence>
<dbReference type="GO" id="GO:0005524">
    <property type="term" value="F:ATP binding"/>
    <property type="evidence" value="ECO:0007669"/>
    <property type="project" value="UniProtKB-KW"/>
</dbReference>
<evidence type="ECO:0000256" key="3">
    <source>
        <dbReference type="ARBA" id="ARBA00022630"/>
    </source>
</evidence>
<evidence type="ECO:0000256" key="7">
    <source>
        <dbReference type="ARBA" id="ARBA00022741"/>
    </source>
</evidence>
<evidence type="ECO:0000256" key="2">
    <source>
        <dbReference type="ARBA" id="ARBA00012393"/>
    </source>
</evidence>
<dbReference type="Proteomes" id="UP000266721">
    <property type="component" value="Unassembled WGS sequence"/>
</dbReference>
<dbReference type="GO" id="GO:0003919">
    <property type="term" value="F:FMN adenylyltransferase activity"/>
    <property type="evidence" value="ECO:0007669"/>
    <property type="project" value="UniProtKB-EC"/>
</dbReference>
<keyword evidence="7" id="KW-0547">Nucleotide-binding</keyword>